<evidence type="ECO:0000313" key="5">
    <source>
        <dbReference type="EMBL" id="SDR55500.1"/>
    </source>
</evidence>
<dbReference type="Pfam" id="PF13377">
    <property type="entry name" value="Peripla_BP_3"/>
    <property type="match status" value="1"/>
</dbReference>
<dbReference type="InterPro" id="IPR000843">
    <property type="entry name" value="HTH_LacI"/>
</dbReference>
<dbReference type="RefSeq" id="WP_074774813.1">
    <property type="nucleotide sequence ID" value="NZ_FNKP01000004.1"/>
</dbReference>
<feature type="domain" description="HTH lacI-type" evidence="4">
    <location>
        <begin position="6"/>
        <end position="60"/>
    </location>
</feature>
<evidence type="ECO:0000256" key="2">
    <source>
        <dbReference type="ARBA" id="ARBA00023125"/>
    </source>
</evidence>
<dbReference type="SUPFAM" id="SSF53822">
    <property type="entry name" value="Periplasmic binding protein-like I"/>
    <property type="match status" value="1"/>
</dbReference>
<keyword evidence="2" id="KW-0238">DNA-binding</keyword>
<dbReference type="GO" id="GO:0000976">
    <property type="term" value="F:transcription cis-regulatory region binding"/>
    <property type="evidence" value="ECO:0007669"/>
    <property type="project" value="TreeGrafter"/>
</dbReference>
<name>A0A1H1K0H2_9BURK</name>
<dbReference type="PANTHER" id="PTHR30146:SF109">
    <property type="entry name" value="HTH-TYPE TRANSCRIPTIONAL REGULATOR GALS"/>
    <property type="match status" value="1"/>
</dbReference>
<accession>A0A1H1K0H2</accession>
<dbReference type="Pfam" id="PF00356">
    <property type="entry name" value="LacI"/>
    <property type="match status" value="1"/>
</dbReference>
<dbReference type="SUPFAM" id="SSF47413">
    <property type="entry name" value="lambda repressor-like DNA-binding domains"/>
    <property type="match status" value="1"/>
</dbReference>
<dbReference type="EMBL" id="FNKP01000004">
    <property type="protein sequence ID" value="SDR55500.1"/>
    <property type="molecule type" value="Genomic_DNA"/>
</dbReference>
<keyword evidence="1" id="KW-0805">Transcription regulation</keyword>
<dbReference type="PROSITE" id="PS50932">
    <property type="entry name" value="HTH_LACI_2"/>
    <property type="match status" value="1"/>
</dbReference>
<dbReference type="GO" id="GO:0003700">
    <property type="term" value="F:DNA-binding transcription factor activity"/>
    <property type="evidence" value="ECO:0007669"/>
    <property type="project" value="TreeGrafter"/>
</dbReference>
<evidence type="ECO:0000256" key="3">
    <source>
        <dbReference type="ARBA" id="ARBA00023163"/>
    </source>
</evidence>
<proteinExistence type="predicted"/>
<dbReference type="Proteomes" id="UP000183487">
    <property type="component" value="Unassembled WGS sequence"/>
</dbReference>
<dbReference type="AlphaFoldDB" id="A0A1H1K0H2"/>
<sequence length="333" mass="35667">MTRKYTTLEDVALAAGMSRAQVSRALRGDPGVKPETREHVAQVAKTLGYQPNIAARALVSAQPDTVGIIIGEPTNPFHIQLAQAIDAELQRVGLDSVVSLRAQDDPATLREGDRLLRLRVAGVILISKPRNKEALAALAEQLPCVYLGKRVNHSNVSTIDIDDKSGVEQAIGHLIALGHRRIAHLAGTVEISARERTAAYRAAMRHAGLAANVVMGTHDVASGRRGVDTLAEQGEFPTAIFASNDAIALGAIDRLKGRGLRVPEDVSVIGFDDIPDATSEMLALTTVRQDVDQQAREAVAALQLLAFSTVRKVIRKVLPVSLVVRRSAGPPRN</sequence>
<dbReference type="Gene3D" id="1.10.260.40">
    <property type="entry name" value="lambda repressor-like DNA-binding domains"/>
    <property type="match status" value="1"/>
</dbReference>
<dbReference type="CDD" id="cd06267">
    <property type="entry name" value="PBP1_LacI_sugar_binding-like"/>
    <property type="match status" value="1"/>
</dbReference>
<dbReference type="InterPro" id="IPR046335">
    <property type="entry name" value="LacI/GalR-like_sensor"/>
</dbReference>
<dbReference type="SMART" id="SM00354">
    <property type="entry name" value="HTH_LACI"/>
    <property type="match status" value="1"/>
</dbReference>
<dbReference type="InterPro" id="IPR010982">
    <property type="entry name" value="Lambda_DNA-bd_dom_sf"/>
</dbReference>
<evidence type="ECO:0000259" key="4">
    <source>
        <dbReference type="PROSITE" id="PS50932"/>
    </source>
</evidence>
<gene>
    <name evidence="5" type="ORF">SAMN05443245_7706</name>
</gene>
<reference evidence="6" key="1">
    <citation type="submission" date="2016-10" db="EMBL/GenBank/DDBJ databases">
        <authorList>
            <person name="Varghese N."/>
            <person name="Submissions S."/>
        </authorList>
    </citation>
    <scope>NUCLEOTIDE SEQUENCE [LARGE SCALE GENOMIC DNA]</scope>
    <source>
        <strain evidence="6">GAS106B</strain>
    </source>
</reference>
<dbReference type="CDD" id="cd01392">
    <property type="entry name" value="HTH_LacI"/>
    <property type="match status" value="1"/>
</dbReference>
<keyword evidence="3" id="KW-0804">Transcription</keyword>
<dbReference type="OrthoDB" id="269117at2"/>
<dbReference type="PANTHER" id="PTHR30146">
    <property type="entry name" value="LACI-RELATED TRANSCRIPTIONAL REPRESSOR"/>
    <property type="match status" value="1"/>
</dbReference>
<evidence type="ECO:0000256" key="1">
    <source>
        <dbReference type="ARBA" id="ARBA00023015"/>
    </source>
</evidence>
<protein>
    <submittedName>
        <fullName evidence="5">Transcriptional regulator, LacI family</fullName>
    </submittedName>
</protein>
<keyword evidence="6" id="KW-1185">Reference proteome</keyword>
<dbReference type="Gene3D" id="3.40.50.2300">
    <property type="match status" value="2"/>
</dbReference>
<dbReference type="InterPro" id="IPR028082">
    <property type="entry name" value="Peripla_BP_I"/>
</dbReference>
<organism evidence="5 6">
    <name type="scientific">Paraburkholderia fungorum</name>
    <dbReference type="NCBI Taxonomy" id="134537"/>
    <lineage>
        <taxon>Bacteria</taxon>
        <taxon>Pseudomonadati</taxon>
        <taxon>Pseudomonadota</taxon>
        <taxon>Betaproteobacteria</taxon>
        <taxon>Burkholderiales</taxon>
        <taxon>Burkholderiaceae</taxon>
        <taxon>Paraburkholderia</taxon>
    </lineage>
</organism>
<evidence type="ECO:0000313" key="6">
    <source>
        <dbReference type="Proteomes" id="UP000183487"/>
    </source>
</evidence>